<feature type="non-terminal residue" evidence="2">
    <location>
        <position position="203"/>
    </location>
</feature>
<keyword evidence="3" id="KW-1185">Reference proteome</keyword>
<dbReference type="Proteomes" id="UP001303473">
    <property type="component" value="Unassembled WGS sequence"/>
</dbReference>
<feature type="non-terminal residue" evidence="2">
    <location>
        <position position="1"/>
    </location>
</feature>
<accession>A0AAN6MX17</accession>
<name>A0AAN6MX17_9PEZI</name>
<protein>
    <submittedName>
        <fullName evidence="2">Uncharacterized protein</fullName>
    </submittedName>
</protein>
<evidence type="ECO:0000313" key="2">
    <source>
        <dbReference type="EMBL" id="KAK3934093.1"/>
    </source>
</evidence>
<feature type="region of interest" description="Disordered" evidence="1">
    <location>
        <begin position="40"/>
        <end position="76"/>
    </location>
</feature>
<feature type="compositionally biased region" description="Basic and acidic residues" evidence="1">
    <location>
        <begin position="113"/>
        <end position="132"/>
    </location>
</feature>
<dbReference type="AlphaFoldDB" id="A0AAN6MX17"/>
<feature type="region of interest" description="Disordered" evidence="1">
    <location>
        <begin position="106"/>
        <end position="138"/>
    </location>
</feature>
<reference evidence="3" key="1">
    <citation type="journal article" date="2023" name="Mol. Phylogenet. Evol.">
        <title>Genome-scale phylogeny and comparative genomics of the fungal order Sordariales.</title>
        <authorList>
            <person name="Hensen N."/>
            <person name="Bonometti L."/>
            <person name="Westerberg I."/>
            <person name="Brannstrom I.O."/>
            <person name="Guillou S."/>
            <person name="Cros-Aarteil S."/>
            <person name="Calhoun S."/>
            <person name="Haridas S."/>
            <person name="Kuo A."/>
            <person name="Mondo S."/>
            <person name="Pangilinan J."/>
            <person name="Riley R."/>
            <person name="LaButti K."/>
            <person name="Andreopoulos B."/>
            <person name="Lipzen A."/>
            <person name="Chen C."/>
            <person name="Yan M."/>
            <person name="Daum C."/>
            <person name="Ng V."/>
            <person name="Clum A."/>
            <person name="Steindorff A."/>
            <person name="Ohm R.A."/>
            <person name="Martin F."/>
            <person name="Silar P."/>
            <person name="Natvig D.O."/>
            <person name="Lalanne C."/>
            <person name="Gautier V."/>
            <person name="Ament-Velasquez S.L."/>
            <person name="Kruys A."/>
            <person name="Hutchinson M.I."/>
            <person name="Powell A.J."/>
            <person name="Barry K."/>
            <person name="Miller A.N."/>
            <person name="Grigoriev I.V."/>
            <person name="Debuchy R."/>
            <person name="Gladieux P."/>
            <person name="Hiltunen Thoren M."/>
            <person name="Johannesson H."/>
        </authorList>
    </citation>
    <scope>NUCLEOTIDE SEQUENCE [LARGE SCALE GENOMIC DNA]</scope>
    <source>
        <strain evidence="3">CBS 340.73</strain>
    </source>
</reference>
<gene>
    <name evidence="2" type="ORF">QBC46DRAFT_230783</name>
</gene>
<sequence length="203" mass="22883">SHRSRSAASQRERPTSSRDSSGIIQQLARSILEHSLAHYLGRRQSTNRQRDNSRLRGTAESERAPDNRWQQGNGHRYIPRSDAHDLAAQLLVSVVAFAIRHYVRNQSSACRSTRSEHGRERSPRRPNHRQDGDSGTGEPLLAAALESLNLELQSTLDSIRRVVIRPHSHDSCEAHNVLLGSSERLQRSVTNLQTSVNNTRNLH</sequence>
<evidence type="ECO:0000313" key="3">
    <source>
        <dbReference type="Proteomes" id="UP001303473"/>
    </source>
</evidence>
<evidence type="ECO:0000256" key="1">
    <source>
        <dbReference type="SAM" id="MobiDB-lite"/>
    </source>
</evidence>
<dbReference type="EMBL" id="MU854029">
    <property type="protein sequence ID" value="KAK3934093.1"/>
    <property type="molecule type" value="Genomic_DNA"/>
</dbReference>
<feature type="region of interest" description="Disordered" evidence="1">
    <location>
        <begin position="1"/>
        <end position="22"/>
    </location>
</feature>
<comment type="caution">
    <text evidence="2">The sequence shown here is derived from an EMBL/GenBank/DDBJ whole genome shotgun (WGS) entry which is preliminary data.</text>
</comment>
<feature type="compositionally biased region" description="Basic and acidic residues" evidence="1">
    <location>
        <begin position="48"/>
        <end position="66"/>
    </location>
</feature>
<proteinExistence type="predicted"/>
<organism evidence="2 3">
    <name type="scientific">Diplogelasinospora grovesii</name>
    <dbReference type="NCBI Taxonomy" id="303347"/>
    <lineage>
        <taxon>Eukaryota</taxon>
        <taxon>Fungi</taxon>
        <taxon>Dikarya</taxon>
        <taxon>Ascomycota</taxon>
        <taxon>Pezizomycotina</taxon>
        <taxon>Sordariomycetes</taxon>
        <taxon>Sordariomycetidae</taxon>
        <taxon>Sordariales</taxon>
        <taxon>Diplogelasinosporaceae</taxon>
        <taxon>Diplogelasinospora</taxon>
    </lineage>
</organism>